<protein>
    <submittedName>
        <fullName evidence="1">Tetraspanin-7-like</fullName>
    </submittedName>
</protein>
<organism evidence="1 2">
    <name type="scientific">Dorcoceras hygrometricum</name>
    <dbReference type="NCBI Taxonomy" id="472368"/>
    <lineage>
        <taxon>Eukaryota</taxon>
        <taxon>Viridiplantae</taxon>
        <taxon>Streptophyta</taxon>
        <taxon>Embryophyta</taxon>
        <taxon>Tracheophyta</taxon>
        <taxon>Spermatophyta</taxon>
        <taxon>Magnoliopsida</taxon>
        <taxon>eudicotyledons</taxon>
        <taxon>Gunneridae</taxon>
        <taxon>Pentapetalae</taxon>
        <taxon>asterids</taxon>
        <taxon>lamiids</taxon>
        <taxon>Lamiales</taxon>
        <taxon>Gesneriaceae</taxon>
        <taxon>Didymocarpoideae</taxon>
        <taxon>Trichosporeae</taxon>
        <taxon>Loxocarpinae</taxon>
        <taxon>Dorcoceras</taxon>
    </lineage>
</organism>
<proteinExistence type="predicted"/>
<dbReference type="Proteomes" id="UP000250235">
    <property type="component" value="Unassembled WGS sequence"/>
</dbReference>
<reference evidence="1 2" key="1">
    <citation type="journal article" date="2015" name="Proc. Natl. Acad. Sci. U.S.A.">
        <title>The resurrection genome of Boea hygrometrica: A blueprint for survival of dehydration.</title>
        <authorList>
            <person name="Xiao L."/>
            <person name="Yang G."/>
            <person name="Zhang L."/>
            <person name="Yang X."/>
            <person name="Zhao S."/>
            <person name="Ji Z."/>
            <person name="Zhou Q."/>
            <person name="Hu M."/>
            <person name="Wang Y."/>
            <person name="Chen M."/>
            <person name="Xu Y."/>
            <person name="Jin H."/>
            <person name="Xiao X."/>
            <person name="Hu G."/>
            <person name="Bao F."/>
            <person name="Hu Y."/>
            <person name="Wan P."/>
            <person name="Li L."/>
            <person name="Deng X."/>
            <person name="Kuang T."/>
            <person name="Xiang C."/>
            <person name="Zhu J.K."/>
            <person name="Oliver M.J."/>
            <person name="He Y."/>
        </authorList>
    </citation>
    <scope>NUCLEOTIDE SEQUENCE [LARGE SCALE GENOMIC DNA]</scope>
    <source>
        <strain evidence="2">cv. XS01</strain>
    </source>
</reference>
<evidence type="ECO:0000313" key="2">
    <source>
        <dbReference type="Proteomes" id="UP000250235"/>
    </source>
</evidence>
<name>A0A2Z7DCV1_9LAMI</name>
<evidence type="ECO:0000313" key="1">
    <source>
        <dbReference type="EMBL" id="KZV56646.1"/>
    </source>
</evidence>
<dbReference type="EMBL" id="KQ987933">
    <property type="protein sequence ID" value="KZV56646.1"/>
    <property type="molecule type" value="Genomic_DNA"/>
</dbReference>
<accession>A0A2Z7DCV1</accession>
<sequence>MKISLEQIEQLRKSVFSSEQVKQLRTSDLSLEQVNQFREVSFSSEHDNQLRESRFSSEQVEQLRASIFNSGDWRIYIIVDQHLANFRPDISYLLSPRAIDIFVLRNPYCSFEPFLRRLPPIYAAVWSNIGGAELVSSRSFDLYQFGDLSRRVEGARSSCRVRISSRLLADSSSVL</sequence>
<keyword evidence="2" id="KW-1185">Reference proteome</keyword>
<gene>
    <name evidence="1" type="ORF">F511_02145</name>
</gene>
<dbReference type="AlphaFoldDB" id="A0A2Z7DCV1"/>